<dbReference type="NCBIfam" id="TIGR00093">
    <property type="entry name" value="pseudouridine synthase"/>
    <property type="match status" value="1"/>
</dbReference>
<dbReference type="GO" id="GO:0120159">
    <property type="term" value="F:rRNA pseudouridine synthase activity"/>
    <property type="evidence" value="ECO:0007669"/>
    <property type="project" value="UniProtKB-ARBA"/>
</dbReference>
<dbReference type="PROSITE" id="PS01149">
    <property type="entry name" value="PSI_RSU"/>
    <property type="match status" value="1"/>
</dbReference>
<dbReference type="EC" id="5.4.99.-" evidence="5"/>
<dbReference type="InterPro" id="IPR036986">
    <property type="entry name" value="S4_RNA-bd_sf"/>
</dbReference>
<dbReference type="SUPFAM" id="SSF55174">
    <property type="entry name" value="Alpha-L RNA-binding motif"/>
    <property type="match status" value="1"/>
</dbReference>
<dbReference type="RefSeq" id="WP_022748106.1">
    <property type="nucleotide sequence ID" value="NZ_FOGW01000006.1"/>
</dbReference>
<dbReference type="PANTHER" id="PTHR47683:SF4">
    <property type="entry name" value="PSEUDOURIDINE SYNTHASE"/>
    <property type="match status" value="1"/>
</dbReference>
<dbReference type="AlphaFoldDB" id="A0A1H9QQ17"/>
<dbReference type="Proteomes" id="UP000182471">
    <property type="component" value="Unassembled WGS sequence"/>
</dbReference>
<keyword evidence="8" id="KW-1185">Reference proteome</keyword>
<dbReference type="EMBL" id="FOGW01000006">
    <property type="protein sequence ID" value="SER62510.1"/>
    <property type="molecule type" value="Genomic_DNA"/>
</dbReference>
<evidence type="ECO:0000256" key="4">
    <source>
        <dbReference type="PROSITE-ProRule" id="PRU00182"/>
    </source>
</evidence>
<sequence>MRLDKFLADLGYGTRSEVKNFIKKGNITVNGTKINKPEFKIDENKDEIMYNNQIIEYKKYQYFLLNKPSGCVTATNDNVHKTVMDYLEAETKKYKNLSPVGRLDKDTEGLLLITNDGLLSHDLLSPSHHVAKKYYVELDGQVDESLIEEFKRGVDIGDDKLTKPAELEILKPNNTAYLTIIEGRFHQVKRMFAAKNLKVTYLKRVEMSILNLEGLEKGEYRALTNAEIEVLHSNKK</sequence>
<dbReference type="InterPro" id="IPR020103">
    <property type="entry name" value="PsdUridine_synth_cat_dom_sf"/>
</dbReference>
<dbReference type="FunFam" id="3.10.290.10:FF:000003">
    <property type="entry name" value="Pseudouridine synthase"/>
    <property type="match status" value="1"/>
</dbReference>
<dbReference type="InterPro" id="IPR000748">
    <property type="entry name" value="PsdUridine_synth_RsuA/RluB/E/F"/>
</dbReference>
<dbReference type="InterPro" id="IPR020094">
    <property type="entry name" value="TruA/RsuA/RluB/E/F_N"/>
</dbReference>
<dbReference type="FunFam" id="3.30.70.1560:FF:000001">
    <property type="entry name" value="Pseudouridine synthase"/>
    <property type="match status" value="1"/>
</dbReference>
<accession>A0A1H9QQ17</accession>
<name>A0A1H9QQ17_9FIRM</name>
<evidence type="ECO:0000256" key="2">
    <source>
        <dbReference type="ARBA" id="ARBA00022884"/>
    </source>
</evidence>
<dbReference type="InterPro" id="IPR018496">
    <property type="entry name" value="PsdUridine_synth_RsuA/RluB_CS"/>
</dbReference>
<comment type="similarity">
    <text evidence="1 5">Belongs to the pseudouridine synthase RsuA family.</text>
</comment>
<feature type="domain" description="RNA-binding S4" evidence="6">
    <location>
        <begin position="1"/>
        <end position="59"/>
    </location>
</feature>
<evidence type="ECO:0000313" key="7">
    <source>
        <dbReference type="EMBL" id="SER62510.1"/>
    </source>
</evidence>
<dbReference type="GO" id="GO:0003723">
    <property type="term" value="F:RNA binding"/>
    <property type="evidence" value="ECO:0007669"/>
    <property type="project" value="UniProtKB-KW"/>
</dbReference>
<dbReference type="SMART" id="SM00363">
    <property type="entry name" value="S4"/>
    <property type="match status" value="1"/>
</dbReference>
<dbReference type="CDD" id="cd00165">
    <property type="entry name" value="S4"/>
    <property type="match status" value="1"/>
</dbReference>
<dbReference type="CDD" id="cd02553">
    <property type="entry name" value="PseudoU_synth_RsuA"/>
    <property type="match status" value="1"/>
</dbReference>
<dbReference type="Pfam" id="PF01479">
    <property type="entry name" value="S4"/>
    <property type="match status" value="1"/>
</dbReference>
<dbReference type="Gene3D" id="3.30.70.1560">
    <property type="entry name" value="Alpha-L RNA-binding motif"/>
    <property type="match status" value="1"/>
</dbReference>
<evidence type="ECO:0000256" key="1">
    <source>
        <dbReference type="ARBA" id="ARBA00008348"/>
    </source>
</evidence>
<evidence type="ECO:0000256" key="3">
    <source>
        <dbReference type="ARBA" id="ARBA00023235"/>
    </source>
</evidence>
<dbReference type="InterPro" id="IPR050343">
    <property type="entry name" value="RsuA_PseudoU_synthase"/>
</dbReference>
<dbReference type="Pfam" id="PF00849">
    <property type="entry name" value="PseudoU_synth_2"/>
    <property type="match status" value="1"/>
</dbReference>
<dbReference type="Gene3D" id="3.10.290.10">
    <property type="entry name" value="RNA-binding S4 domain"/>
    <property type="match status" value="1"/>
</dbReference>
<dbReference type="PROSITE" id="PS50889">
    <property type="entry name" value="S4"/>
    <property type="match status" value="1"/>
</dbReference>
<dbReference type="SUPFAM" id="SSF55120">
    <property type="entry name" value="Pseudouridine synthase"/>
    <property type="match status" value="1"/>
</dbReference>
<dbReference type="OrthoDB" id="9807213at2"/>
<evidence type="ECO:0000256" key="5">
    <source>
        <dbReference type="RuleBase" id="RU003887"/>
    </source>
</evidence>
<dbReference type="InterPro" id="IPR042092">
    <property type="entry name" value="PsdUridine_s_RsuA/RluB/E/F_cat"/>
</dbReference>
<evidence type="ECO:0000259" key="6">
    <source>
        <dbReference type="SMART" id="SM00363"/>
    </source>
</evidence>
<reference evidence="8" key="1">
    <citation type="submission" date="2016-10" db="EMBL/GenBank/DDBJ databases">
        <authorList>
            <person name="Varghese N."/>
            <person name="Submissions S."/>
        </authorList>
    </citation>
    <scope>NUCLEOTIDE SEQUENCE [LARGE SCALE GENOMIC DNA]</scope>
    <source>
        <strain evidence="8">S1b</strain>
    </source>
</reference>
<keyword evidence="3 5" id="KW-0413">Isomerase</keyword>
<dbReference type="InterPro" id="IPR006145">
    <property type="entry name" value="PsdUridine_synth_RsuA/RluA"/>
</dbReference>
<dbReference type="GO" id="GO:0005829">
    <property type="term" value="C:cytosol"/>
    <property type="evidence" value="ECO:0007669"/>
    <property type="project" value="UniProtKB-ARBA"/>
</dbReference>
<gene>
    <name evidence="7" type="ORF">SAMN02910429_00641</name>
</gene>
<proteinExistence type="inferred from homology"/>
<keyword evidence="2 4" id="KW-0694">RNA-binding</keyword>
<dbReference type="GO" id="GO:0000455">
    <property type="term" value="P:enzyme-directed rRNA pseudouridine synthesis"/>
    <property type="evidence" value="ECO:0007669"/>
    <property type="project" value="UniProtKB-ARBA"/>
</dbReference>
<evidence type="ECO:0000313" key="8">
    <source>
        <dbReference type="Proteomes" id="UP000182471"/>
    </source>
</evidence>
<dbReference type="InterPro" id="IPR002942">
    <property type="entry name" value="S4_RNA-bd"/>
</dbReference>
<protein>
    <recommendedName>
        <fullName evidence="5">Pseudouridine synthase</fullName>
        <ecNumber evidence="5">5.4.99.-</ecNumber>
    </recommendedName>
</protein>
<dbReference type="Gene3D" id="3.30.70.580">
    <property type="entry name" value="Pseudouridine synthase I, catalytic domain, N-terminal subdomain"/>
    <property type="match status" value="1"/>
</dbReference>
<organism evidence="7 8">
    <name type="scientific">Lachnobacterium bovis</name>
    <dbReference type="NCBI Taxonomy" id="140626"/>
    <lineage>
        <taxon>Bacteria</taxon>
        <taxon>Bacillati</taxon>
        <taxon>Bacillota</taxon>
        <taxon>Clostridia</taxon>
        <taxon>Lachnospirales</taxon>
        <taxon>Lachnospiraceae</taxon>
        <taxon>Lachnobacterium</taxon>
    </lineage>
</organism>
<dbReference type="PANTHER" id="PTHR47683">
    <property type="entry name" value="PSEUDOURIDINE SYNTHASE FAMILY PROTEIN-RELATED"/>
    <property type="match status" value="1"/>
</dbReference>